<evidence type="ECO:0000313" key="2">
    <source>
        <dbReference type="EMBL" id="KAK1641442.1"/>
    </source>
</evidence>
<comment type="caution">
    <text evidence="2">The sequence shown here is derived from an EMBL/GenBank/DDBJ whole genome shotgun (WGS) entry which is preliminary data.</text>
</comment>
<dbReference type="GeneID" id="85480497"/>
<accession>A0AAJ0A056</accession>
<gene>
    <name evidence="2" type="ORF">BDP81DRAFT_504846</name>
</gene>
<feature type="compositionally biased region" description="Basic and acidic residues" evidence="1">
    <location>
        <begin position="498"/>
        <end position="507"/>
    </location>
</feature>
<dbReference type="AlphaFoldDB" id="A0AAJ0A056"/>
<name>A0AAJ0A056_9PEZI</name>
<evidence type="ECO:0000313" key="3">
    <source>
        <dbReference type="Proteomes" id="UP001243989"/>
    </source>
</evidence>
<feature type="region of interest" description="Disordered" evidence="1">
    <location>
        <begin position="487"/>
        <end position="507"/>
    </location>
</feature>
<keyword evidence="3" id="KW-1185">Reference proteome</keyword>
<reference evidence="2" key="1">
    <citation type="submission" date="2021-06" db="EMBL/GenBank/DDBJ databases">
        <title>Comparative genomics, transcriptomics and evolutionary studies reveal genomic signatures of adaptation to plant cell wall in hemibiotrophic fungi.</title>
        <authorList>
            <consortium name="DOE Joint Genome Institute"/>
            <person name="Baroncelli R."/>
            <person name="Diaz J.F."/>
            <person name="Benocci T."/>
            <person name="Peng M."/>
            <person name="Battaglia E."/>
            <person name="Haridas S."/>
            <person name="Andreopoulos W."/>
            <person name="Labutti K."/>
            <person name="Pangilinan J."/>
            <person name="Floch G.L."/>
            <person name="Makela M.R."/>
            <person name="Henrissat B."/>
            <person name="Grigoriev I.V."/>
            <person name="Crouch J.A."/>
            <person name="De Vries R.P."/>
            <person name="Sukno S.A."/>
            <person name="Thon M.R."/>
        </authorList>
    </citation>
    <scope>NUCLEOTIDE SEQUENCE</scope>
    <source>
        <strain evidence="2">CBS 102054</strain>
    </source>
</reference>
<protein>
    <submittedName>
        <fullName evidence="2">Uncharacterized protein</fullName>
    </submittedName>
</protein>
<evidence type="ECO:0000256" key="1">
    <source>
        <dbReference type="SAM" id="MobiDB-lite"/>
    </source>
</evidence>
<dbReference type="RefSeq" id="XP_060450049.1">
    <property type="nucleotide sequence ID" value="XM_060595635.1"/>
</dbReference>
<organism evidence="2 3">
    <name type="scientific">Colletotrichum phormii</name>
    <dbReference type="NCBI Taxonomy" id="359342"/>
    <lineage>
        <taxon>Eukaryota</taxon>
        <taxon>Fungi</taxon>
        <taxon>Dikarya</taxon>
        <taxon>Ascomycota</taxon>
        <taxon>Pezizomycotina</taxon>
        <taxon>Sordariomycetes</taxon>
        <taxon>Hypocreomycetidae</taxon>
        <taxon>Glomerellales</taxon>
        <taxon>Glomerellaceae</taxon>
        <taxon>Colletotrichum</taxon>
        <taxon>Colletotrichum acutatum species complex</taxon>
    </lineage>
</organism>
<dbReference type="EMBL" id="JAHMHQ010000003">
    <property type="protein sequence ID" value="KAK1641442.1"/>
    <property type="molecule type" value="Genomic_DNA"/>
</dbReference>
<sequence>MSDYNMSESDEDGVKQIIRHLENEFERYKPGKTLTLCLRDPGIRPESNEWLLPNFNPTIDQPDHEAQVEIIEYLRGGNKGGALVLLCKIIKVPSIRHDTHHPLTRGLKVVLKVFDSAFFPQQLEIFLRDHTPSDLPNQLLSREANAYEYFYGQNMTGDPHMVPQYYGSWALKFDVSDSSGPSGSSSTQTRPWRCVGAVLIEHIRGRSLEKICKQHESGALIPDQALLPFPDSTSGKKEGLSFKDLSSRLKVFKQIVHGGVCFKHVGADLTNFNDFVPRNMFLTFSNKSQLALENVRPVLLDYSRCVIWSQSRQGTHGRLDEVYPDAPPIPSRYVLDKSPMQRLPRPPHPLIIYNHVSWLQDFRGWFPVDWMERGSDKFEVWVKAEFGDPTQKGNYSTRDMLTEIMHEAWRTGQESYESEKPLLIEQGRYDLIIKDCDIHPTPTEKRQAHADAKHTKHRSCIRERSEKFIGKMDGLFQVNWMQTVKIRPPPRQAPRRSQLREMRNFRK</sequence>
<dbReference type="Proteomes" id="UP001243989">
    <property type="component" value="Unassembled WGS sequence"/>
</dbReference>
<proteinExistence type="predicted"/>